<feature type="signal peptide" evidence="3">
    <location>
        <begin position="1"/>
        <end position="26"/>
    </location>
</feature>
<dbReference type="InterPro" id="IPR027385">
    <property type="entry name" value="Beta-barrel_OMP"/>
</dbReference>
<dbReference type="SUPFAM" id="SSF56925">
    <property type="entry name" value="OMPA-like"/>
    <property type="match status" value="1"/>
</dbReference>
<feature type="domain" description="Outer membrane protein beta-barrel" evidence="4">
    <location>
        <begin position="15"/>
        <end position="211"/>
    </location>
</feature>
<gene>
    <name evidence="5" type="ORF">SAMN02982985_01308</name>
</gene>
<comment type="subcellular location">
    <subcellularLocation>
        <location evidence="1">Cell outer membrane</location>
    </subcellularLocation>
</comment>
<evidence type="ECO:0000256" key="3">
    <source>
        <dbReference type="SAM" id="SignalP"/>
    </source>
</evidence>
<protein>
    <submittedName>
        <fullName evidence="5">Opacity protein</fullName>
    </submittedName>
</protein>
<dbReference type="Proteomes" id="UP000199470">
    <property type="component" value="Unassembled WGS sequence"/>
</dbReference>
<dbReference type="InterPro" id="IPR011250">
    <property type="entry name" value="OMP/PagP_B-barrel"/>
</dbReference>
<reference evidence="5 6" key="1">
    <citation type="submission" date="2016-10" db="EMBL/GenBank/DDBJ databases">
        <authorList>
            <person name="de Groot N.N."/>
        </authorList>
    </citation>
    <scope>NUCLEOTIDE SEQUENCE [LARGE SCALE GENOMIC DNA]</scope>
    <source>
        <strain evidence="5 6">ATCC 43154</strain>
    </source>
</reference>
<evidence type="ECO:0000256" key="1">
    <source>
        <dbReference type="ARBA" id="ARBA00004442"/>
    </source>
</evidence>
<organism evidence="5 6">
    <name type="scientific">Rugamonas rubra</name>
    <dbReference type="NCBI Taxonomy" id="758825"/>
    <lineage>
        <taxon>Bacteria</taxon>
        <taxon>Pseudomonadati</taxon>
        <taxon>Pseudomonadota</taxon>
        <taxon>Betaproteobacteria</taxon>
        <taxon>Burkholderiales</taxon>
        <taxon>Oxalobacteraceae</taxon>
        <taxon>Telluria group</taxon>
        <taxon>Rugamonas</taxon>
    </lineage>
</organism>
<feature type="chain" id="PRO_5011750790" evidence="3">
    <location>
        <begin position="27"/>
        <end position="211"/>
    </location>
</feature>
<dbReference type="Pfam" id="PF13505">
    <property type="entry name" value="OMP_b-brl"/>
    <property type="match status" value="1"/>
</dbReference>
<evidence type="ECO:0000313" key="6">
    <source>
        <dbReference type="Proteomes" id="UP000199470"/>
    </source>
</evidence>
<evidence type="ECO:0000259" key="4">
    <source>
        <dbReference type="Pfam" id="PF13505"/>
    </source>
</evidence>
<dbReference type="AlphaFoldDB" id="A0A1I4K5T2"/>
<evidence type="ECO:0000313" key="5">
    <source>
        <dbReference type="EMBL" id="SFL74138.1"/>
    </source>
</evidence>
<name>A0A1I4K5T2_9BURK</name>
<sequence>MSSMSIRLSAGLIAGAALLATGAVGAADLSPGYVGVDIGLRNHYSLDCLAGNACDKNANRSGKLYAGYTLASGQLLGKDTTHAVELSVYNGGTATGAFKNGSGVLQQGEGKLVGVGVASAGSIKLSEEWALTTRLGVVYQRGKVNYLNYAPNTSVGSDVKNQFALTAGLGVAYALDKNWSLKADWNYLPVKFGKADSSKLNTFSVGAAYHF</sequence>
<dbReference type="RefSeq" id="WP_174900441.1">
    <property type="nucleotide sequence ID" value="NZ_FOTW01000007.1"/>
</dbReference>
<proteinExistence type="predicted"/>
<dbReference type="Gene3D" id="2.40.160.20">
    <property type="match status" value="1"/>
</dbReference>
<evidence type="ECO:0000256" key="2">
    <source>
        <dbReference type="ARBA" id="ARBA00022729"/>
    </source>
</evidence>
<dbReference type="EMBL" id="FOTW01000007">
    <property type="protein sequence ID" value="SFL74138.1"/>
    <property type="molecule type" value="Genomic_DNA"/>
</dbReference>
<keyword evidence="6" id="KW-1185">Reference proteome</keyword>
<dbReference type="STRING" id="758825.SAMN02982985_01308"/>
<accession>A0A1I4K5T2</accession>
<keyword evidence="2 3" id="KW-0732">Signal</keyword>
<dbReference type="GO" id="GO:0009279">
    <property type="term" value="C:cell outer membrane"/>
    <property type="evidence" value="ECO:0007669"/>
    <property type="project" value="UniProtKB-SubCell"/>
</dbReference>